<reference evidence="2" key="1">
    <citation type="submission" date="2020-10" db="EMBL/GenBank/DDBJ databases">
        <authorList>
            <person name="Gilroy R."/>
        </authorList>
    </citation>
    <scope>NUCLEOTIDE SEQUENCE</scope>
    <source>
        <strain evidence="2">ChiBcec16-1751</strain>
    </source>
</reference>
<protein>
    <submittedName>
        <fullName evidence="2">Uncharacterized protein</fullName>
    </submittedName>
</protein>
<feature type="transmembrane region" description="Helical" evidence="1">
    <location>
        <begin position="233"/>
        <end position="254"/>
    </location>
</feature>
<keyword evidence="1" id="KW-0472">Membrane</keyword>
<gene>
    <name evidence="2" type="ORF">IAA83_10760</name>
</gene>
<feature type="transmembrane region" description="Helical" evidence="1">
    <location>
        <begin position="87"/>
        <end position="106"/>
    </location>
</feature>
<evidence type="ECO:0000313" key="3">
    <source>
        <dbReference type="Proteomes" id="UP000886741"/>
    </source>
</evidence>
<dbReference type="EMBL" id="DVJJ01000166">
    <property type="protein sequence ID" value="HIS65829.1"/>
    <property type="molecule type" value="Genomic_DNA"/>
</dbReference>
<comment type="caution">
    <text evidence="2">The sequence shown here is derived from an EMBL/GenBank/DDBJ whole genome shotgun (WGS) entry which is preliminary data.</text>
</comment>
<feature type="transmembrane region" description="Helical" evidence="1">
    <location>
        <begin position="137"/>
        <end position="155"/>
    </location>
</feature>
<keyword evidence="1" id="KW-1133">Transmembrane helix</keyword>
<feature type="transmembrane region" description="Helical" evidence="1">
    <location>
        <begin position="112"/>
        <end position="130"/>
    </location>
</feature>
<accession>A0A9D1JV18</accession>
<organism evidence="2 3">
    <name type="scientific">Candidatus Avoscillospira avistercoris</name>
    <dbReference type="NCBI Taxonomy" id="2840707"/>
    <lineage>
        <taxon>Bacteria</taxon>
        <taxon>Bacillati</taxon>
        <taxon>Bacillota</taxon>
        <taxon>Clostridia</taxon>
        <taxon>Eubacteriales</taxon>
        <taxon>Oscillospiraceae</taxon>
        <taxon>Oscillospiraceae incertae sedis</taxon>
        <taxon>Candidatus Avoscillospira</taxon>
    </lineage>
</organism>
<feature type="transmembrane region" description="Helical" evidence="1">
    <location>
        <begin position="55"/>
        <end position="75"/>
    </location>
</feature>
<evidence type="ECO:0000313" key="2">
    <source>
        <dbReference type="EMBL" id="HIS65829.1"/>
    </source>
</evidence>
<proteinExistence type="predicted"/>
<feature type="transmembrane region" description="Helical" evidence="1">
    <location>
        <begin position="161"/>
        <end position="183"/>
    </location>
</feature>
<dbReference type="Proteomes" id="UP000886741">
    <property type="component" value="Unassembled WGS sequence"/>
</dbReference>
<feature type="transmembrane region" description="Helical" evidence="1">
    <location>
        <begin position="20"/>
        <end position="43"/>
    </location>
</feature>
<feature type="transmembrane region" description="Helical" evidence="1">
    <location>
        <begin position="204"/>
        <end position="227"/>
    </location>
</feature>
<sequence>MNQRPVPQKNSNRDDDSVIYKIMAALVMLCVLLVGLQFTSRYYSVVGTMFTTQSVLLGVGIASAVLFLGSVGLWFYSRRLRPLLHSFSWILGIFFLVVALSCWVLYVTWVSYIPYLYAVYIAATVLYMIAMLYQPEFFLLSCVNITAGGVFYALSRLYNGRLFAMALYALLVVIIAVVALVVFKARKTDDGMLKLGKRSIAIATANTSPLPVYLSCVVWLLCLVVSAVLGSVFAYYCLFAVAAFELAAAVYYTVKLA</sequence>
<keyword evidence="1" id="KW-0812">Transmembrane</keyword>
<dbReference type="AlphaFoldDB" id="A0A9D1JV18"/>
<evidence type="ECO:0000256" key="1">
    <source>
        <dbReference type="SAM" id="Phobius"/>
    </source>
</evidence>
<reference evidence="2" key="2">
    <citation type="journal article" date="2021" name="PeerJ">
        <title>Extensive microbial diversity within the chicken gut microbiome revealed by metagenomics and culture.</title>
        <authorList>
            <person name="Gilroy R."/>
            <person name="Ravi A."/>
            <person name="Getino M."/>
            <person name="Pursley I."/>
            <person name="Horton D.L."/>
            <person name="Alikhan N.F."/>
            <person name="Baker D."/>
            <person name="Gharbi K."/>
            <person name="Hall N."/>
            <person name="Watson M."/>
            <person name="Adriaenssens E.M."/>
            <person name="Foster-Nyarko E."/>
            <person name="Jarju S."/>
            <person name="Secka A."/>
            <person name="Antonio M."/>
            <person name="Oren A."/>
            <person name="Chaudhuri R.R."/>
            <person name="La Ragione R."/>
            <person name="Hildebrand F."/>
            <person name="Pallen M.J."/>
        </authorList>
    </citation>
    <scope>NUCLEOTIDE SEQUENCE</scope>
    <source>
        <strain evidence="2">ChiBcec16-1751</strain>
    </source>
</reference>
<name>A0A9D1JV18_9FIRM</name>